<dbReference type="PANTHER" id="PTHR33331:SF13">
    <property type="entry name" value="COILED-COIL DOMAIN CONTAINING 162"/>
    <property type="match status" value="1"/>
</dbReference>
<feature type="compositionally biased region" description="Low complexity" evidence="2">
    <location>
        <begin position="1701"/>
        <end position="1716"/>
    </location>
</feature>
<reference evidence="3 4" key="1">
    <citation type="journal article" date="2014" name="Genome Biol. Evol.">
        <title>The secreted proteins of Achlya hypogyna and Thraustotheca clavata identify the ancestral oomycete secretome and reveal gene acquisitions by horizontal gene transfer.</title>
        <authorList>
            <person name="Misner I."/>
            <person name="Blouin N."/>
            <person name="Leonard G."/>
            <person name="Richards T.A."/>
            <person name="Lane C.E."/>
        </authorList>
    </citation>
    <scope>NUCLEOTIDE SEQUENCE [LARGE SCALE GENOMIC DNA]</scope>
    <source>
        <strain evidence="3 4">ATCC 48635</strain>
    </source>
</reference>
<feature type="region of interest" description="Disordered" evidence="2">
    <location>
        <begin position="1545"/>
        <end position="1610"/>
    </location>
</feature>
<sequence length="1789" mass="195236">MGSLDKASERFGASFWKQQLIEAKDRLRATLSVHGRELQAAERHRRAWGPDAHGLPTFAELEDARAQTLRVLVKPTPAPQDTIWADALLEQTEAAPPMPPLLDDLVAFFADRAERLRVHRANTRSLLSREHRVTSVLLVALDAHEADVAAEEAATALHSARLEGTGRAETADLLAYLGFLEARFSRVELVTRFTTRMEWLPHSHRQPLQQRMQAILSADETATGKTPPLFLRTAHDVDAAIAGFLTKLGHTDERPELETDDDLLQAVRHLFPTHFAAHLGPYANAQRVPTTWTAGDVFPRVSARQRRQATAAPPDLLLQAEVQFVAVQAASRVMERLETLASTHIKRAQAALPEDEPPPSDAKLRAYYLLRHLYLRQCRHKLVSLLNVARAVECHTCLDAARVVRDAYDGWVDGHVVDASGAERLYEAAWADADALDARLVGLGSHFVRKAEAADGAVVDRASTLVDLYEVSLWFVEAKVRLLLELMDGVYVHVTSPAVQRTLRQEMASLAAREPLVDFAAPYFWHAHVAQVVALDVQRQLLVDAAAALGVTRAPTAASMTFVAAEAIVGVVVALASALEAVDASLGALLTHEKLVADRAVVEHAVVLWRAVLREDHSFALDAKSALLTPSSYHQYFVAGGPSLAAGVAAELDAPGSPVFLARAARFMALLAALTPEVYATAHLEALSRAALRPFGAGSSVPEASYLEQPLAVEALDFASVPRVRSARDWVRLHIASDEALVHLREAVAVQRAERAFLATCVVHNSLLLQPLGDFEARYERLVAAHMAKVLAGPGVDAHHRSFLLHFDTTSGRRQLAAKVRARLAEELRALQPLCVVPATKRQSIVMELNSAFAIKRDAIAADALDALRHDMLRLYATQLLEDVRPELLLQQLVAAVDTLRSLGHALPPPWNNPFAAAAPDALESWLEAELVPLEDKRAAVAVAEVTPPPWFGDIPRLLSLPAAADVVRQCPSAVGLRSVLLMYLRFVDIVHGLRFRAGLHRYTVDDVFGHEVRELVHQLANHCQGLPSPAVAVAALDWLDKKREIAATTVWLTLRGIVAAPALAPVLRQEGDALLYAHGKRVAAPATALLFALPDAVVDNARAFFKRLEASCVDNAAGIAYLHKYDAFRALATHFAATCPGTDLGGVVTKEIPAGDLPKQAGRHIDTEVPDSVVLDQYMDNLRNYLELALVEKDAVTCTAHFHALLTPPSVAPPLLAPEVRYRRRLAPTAHADFVASLTDALGRSPADVAGVVRQFEGVVWRAAQAQADARLDSLDNTNAQLRHAVRVLEDSQAELRAQLRRAAHETAQERAAAVIDQSYAIIFALERARHDLATAAEAATVARAEAIAGVRLEYETKLRELSVALVQKHAKFDAYRAAMQNELHHQIHGLHKAAVERFIESGAVPMQIKSHLVRSLRAHDEVESIMDENTHLKHTLVKVRTLYELREAALEAAHEKALCLVHTQLAKAKLAHHEKTHSVAQLEAARAEIVGLRKQLAAAATAPVARRRSMMADTANATSFSALASFKQRLQQHRSSLSIQVLAANESSPTTPVAESARNGDPADEEAESSSVSDGAADDADPAHDDGQPTPPDDRTKKHFEQSARHMQRELRRVRGQLQHEMRLKTAALEQLQHARAHAQALVEADVHRLQEEVAAVQSQHVAAVRELQELQSVVSLEPFRHTRANANRPKTSRPPVLASPMKAAPSSAAFASPRQPPSRPQTSGAVRAGPSARMLKGPGNNQTATVESVMDARPKSAYSTAVRAVLKQEIEGVNHALVPRPRPLYR</sequence>
<evidence type="ECO:0000256" key="2">
    <source>
        <dbReference type="SAM" id="MobiDB-lite"/>
    </source>
</evidence>
<protein>
    <submittedName>
        <fullName evidence="3">Uncharacterized protein</fullName>
    </submittedName>
</protein>
<keyword evidence="1" id="KW-0175">Coiled coil</keyword>
<feature type="compositionally biased region" description="Polar residues" evidence="2">
    <location>
        <begin position="1545"/>
        <end position="1555"/>
    </location>
</feature>
<dbReference type="OrthoDB" id="76966at2759"/>
<dbReference type="PANTHER" id="PTHR33331">
    <property type="entry name" value="COILED-COIL DOMAIN-CONTAINING PROTEIN 162"/>
    <property type="match status" value="1"/>
</dbReference>
<organism evidence="3 4">
    <name type="scientific">Achlya hypogyna</name>
    <name type="common">Oomycete</name>
    <name type="synonym">Protoachlya hypogyna</name>
    <dbReference type="NCBI Taxonomy" id="1202772"/>
    <lineage>
        <taxon>Eukaryota</taxon>
        <taxon>Sar</taxon>
        <taxon>Stramenopiles</taxon>
        <taxon>Oomycota</taxon>
        <taxon>Saprolegniomycetes</taxon>
        <taxon>Saprolegniales</taxon>
        <taxon>Achlyaceae</taxon>
        <taxon>Achlya</taxon>
    </lineage>
</organism>
<dbReference type="InterPro" id="IPR040401">
    <property type="entry name" value="CCDC162"/>
</dbReference>
<dbReference type="Proteomes" id="UP000243579">
    <property type="component" value="Unassembled WGS sequence"/>
</dbReference>
<accession>A0A1V9Z313</accession>
<feature type="region of interest" description="Disordered" evidence="2">
    <location>
        <begin position="1685"/>
        <end position="1747"/>
    </location>
</feature>
<dbReference type="EMBL" id="JNBR01000462">
    <property type="protein sequence ID" value="OQR92399.1"/>
    <property type="molecule type" value="Genomic_DNA"/>
</dbReference>
<proteinExistence type="predicted"/>
<name>A0A1V9Z313_ACHHY</name>
<evidence type="ECO:0000313" key="3">
    <source>
        <dbReference type="EMBL" id="OQR92399.1"/>
    </source>
</evidence>
<feature type="compositionally biased region" description="Basic and acidic residues" evidence="2">
    <location>
        <begin position="1583"/>
        <end position="1610"/>
    </location>
</feature>
<keyword evidence="4" id="KW-1185">Reference proteome</keyword>
<evidence type="ECO:0000256" key="1">
    <source>
        <dbReference type="SAM" id="Coils"/>
    </source>
</evidence>
<evidence type="ECO:0000313" key="4">
    <source>
        <dbReference type="Proteomes" id="UP000243579"/>
    </source>
</evidence>
<feature type="coiled-coil region" evidence="1">
    <location>
        <begin position="1273"/>
        <end position="1307"/>
    </location>
</feature>
<gene>
    <name evidence="3" type="ORF">ACHHYP_03731</name>
</gene>
<comment type="caution">
    <text evidence="3">The sequence shown here is derived from an EMBL/GenBank/DDBJ whole genome shotgun (WGS) entry which is preliminary data.</text>
</comment>